<protein>
    <submittedName>
        <fullName evidence="5">DNA-binding CsgD family transcriptional regulator</fullName>
    </submittedName>
</protein>
<dbReference type="InterPro" id="IPR000792">
    <property type="entry name" value="Tscrpt_reg_LuxR_C"/>
</dbReference>
<dbReference type="SUPFAM" id="SSF75516">
    <property type="entry name" value="Pheromone-binding domain of LuxR-like quorum-sensing transcription factors"/>
    <property type="match status" value="1"/>
</dbReference>
<dbReference type="SMART" id="SM00421">
    <property type="entry name" value="HTH_LUXR"/>
    <property type="match status" value="1"/>
</dbReference>
<sequence length="243" mass="27418">MAVNTRLSRSLAILQPVAHSSEFKPALRDIAAIYGLKHATCLVVRAGGGTDKFPLFCTTYPRNWTDIYLSRSYFEIDPVIDIIRWARLPVDWRRLHGTSPAIVRFFEEARQHDVGQNGLTVPVRGPNGERSLFSVSSDHPAREWARISETHGHDFQILSHYMHDRLMSVVDTSMAATVRRLSARERQCLEALASGRLPKQIAATLRISESAVRLYLRSARRKLGATTSYHAVARAILFELILV</sequence>
<name>A0ABT9PZF7_9HYPH</name>
<dbReference type="PROSITE" id="PS50043">
    <property type="entry name" value="HTH_LUXR_2"/>
    <property type="match status" value="1"/>
</dbReference>
<dbReference type="Gene3D" id="1.10.10.10">
    <property type="entry name" value="Winged helix-like DNA-binding domain superfamily/Winged helix DNA-binding domain"/>
    <property type="match status" value="1"/>
</dbReference>
<organism evidence="5 6">
    <name type="scientific">Neorhizobium huautlense</name>
    <dbReference type="NCBI Taxonomy" id="67774"/>
    <lineage>
        <taxon>Bacteria</taxon>
        <taxon>Pseudomonadati</taxon>
        <taxon>Pseudomonadota</taxon>
        <taxon>Alphaproteobacteria</taxon>
        <taxon>Hyphomicrobiales</taxon>
        <taxon>Rhizobiaceae</taxon>
        <taxon>Rhizobium/Agrobacterium group</taxon>
        <taxon>Neorhizobium</taxon>
    </lineage>
</organism>
<keyword evidence="1" id="KW-0805">Transcription regulation</keyword>
<dbReference type="CDD" id="cd06170">
    <property type="entry name" value="LuxR_C_like"/>
    <property type="match status" value="1"/>
</dbReference>
<feature type="domain" description="HTH luxR-type" evidence="4">
    <location>
        <begin position="174"/>
        <end position="239"/>
    </location>
</feature>
<dbReference type="PANTHER" id="PTHR44688:SF25">
    <property type="entry name" value="HTH LUXR-TYPE DOMAIN-CONTAINING PROTEIN"/>
    <property type="match status" value="1"/>
</dbReference>
<keyword evidence="2 5" id="KW-0238">DNA-binding</keyword>
<comment type="caution">
    <text evidence="5">The sequence shown here is derived from an EMBL/GenBank/DDBJ whole genome shotgun (WGS) entry which is preliminary data.</text>
</comment>
<dbReference type="Proteomes" id="UP001241472">
    <property type="component" value="Unassembled WGS sequence"/>
</dbReference>
<dbReference type="Pfam" id="PF03472">
    <property type="entry name" value="Autoind_bind"/>
    <property type="match status" value="1"/>
</dbReference>
<dbReference type="SUPFAM" id="SSF46894">
    <property type="entry name" value="C-terminal effector domain of the bipartite response regulators"/>
    <property type="match status" value="1"/>
</dbReference>
<dbReference type="Gene3D" id="3.30.450.80">
    <property type="entry name" value="Transcription factor LuxR-like, autoinducer-binding domain"/>
    <property type="match status" value="1"/>
</dbReference>
<dbReference type="EMBL" id="JAUSRF010000020">
    <property type="protein sequence ID" value="MDP9839852.1"/>
    <property type="molecule type" value="Genomic_DNA"/>
</dbReference>
<dbReference type="InterPro" id="IPR005143">
    <property type="entry name" value="TF_LuxR_autoind-bd_dom"/>
</dbReference>
<dbReference type="InterPro" id="IPR036388">
    <property type="entry name" value="WH-like_DNA-bd_sf"/>
</dbReference>
<dbReference type="PRINTS" id="PR00038">
    <property type="entry name" value="HTHLUXR"/>
</dbReference>
<evidence type="ECO:0000256" key="2">
    <source>
        <dbReference type="ARBA" id="ARBA00023125"/>
    </source>
</evidence>
<dbReference type="RefSeq" id="WP_306838907.1">
    <property type="nucleotide sequence ID" value="NZ_JAUSRF010000020.1"/>
</dbReference>
<evidence type="ECO:0000256" key="3">
    <source>
        <dbReference type="ARBA" id="ARBA00023163"/>
    </source>
</evidence>
<keyword evidence="6" id="KW-1185">Reference proteome</keyword>
<proteinExistence type="predicted"/>
<evidence type="ECO:0000313" key="6">
    <source>
        <dbReference type="Proteomes" id="UP001241472"/>
    </source>
</evidence>
<keyword evidence="3" id="KW-0804">Transcription</keyword>
<evidence type="ECO:0000259" key="4">
    <source>
        <dbReference type="PROSITE" id="PS50043"/>
    </source>
</evidence>
<dbReference type="Pfam" id="PF00196">
    <property type="entry name" value="GerE"/>
    <property type="match status" value="1"/>
</dbReference>
<dbReference type="GO" id="GO:0003677">
    <property type="term" value="F:DNA binding"/>
    <property type="evidence" value="ECO:0007669"/>
    <property type="project" value="UniProtKB-KW"/>
</dbReference>
<dbReference type="PANTHER" id="PTHR44688">
    <property type="entry name" value="DNA-BINDING TRANSCRIPTIONAL ACTIVATOR DEVR_DOSR"/>
    <property type="match status" value="1"/>
</dbReference>
<dbReference type="InterPro" id="IPR016032">
    <property type="entry name" value="Sig_transdc_resp-reg_C-effctor"/>
</dbReference>
<reference evidence="5 6" key="1">
    <citation type="submission" date="2023-07" db="EMBL/GenBank/DDBJ databases">
        <title>Sorghum-associated microbial communities from plants grown in Nebraska, USA.</title>
        <authorList>
            <person name="Schachtman D."/>
        </authorList>
    </citation>
    <scope>NUCLEOTIDE SEQUENCE [LARGE SCALE GENOMIC DNA]</scope>
    <source>
        <strain evidence="5 6">DS1307</strain>
    </source>
</reference>
<evidence type="ECO:0000256" key="1">
    <source>
        <dbReference type="ARBA" id="ARBA00023015"/>
    </source>
</evidence>
<accession>A0ABT9PZF7</accession>
<gene>
    <name evidence="5" type="ORF">J2T09_004632</name>
</gene>
<evidence type="ECO:0000313" key="5">
    <source>
        <dbReference type="EMBL" id="MDP9839852.1"/>
    </source>
</evidence>
<dbReference type="InterPro" id="IPR036693">
    <property type="entry name" value="TF_LuxR_autoind-bd_dom_sf"/>
</dbReference>